<comment type="caution">
    <text evidence="5">The sequence shown here is derived from an EMBL/GenBank/DDBJ whole genome shotgun (WGS) entry which is preliminary data.</text>
</comment>
<evidence type="ECO:0000313" key="6">
    <source>
        <dbReference type="Proteomes" id="UP000293638"/>
    </source>
</evidence>
<dbReference type="GO" id="GO:0006487">
    <property type="term" value="P:protein N-linked glycosylation"/>
    <property type="evidence" value="ECO:0007669"/>
    <property type="project" value="TreeGrafter"/>
</dbReference>
<dbReference type="InterPro" id="IPR001347">
    <property type="entry name" value="SIS_dom"/>
</dbReference>
<gene>
    <name evidence="5" type="ORF">EV189_1476</name>
</gene>
<proteinExistence type="predicted"/>
<evidence type="ECO:0000256" key="2">
    <source>
        <dbReference type="ARBA" id="ARBA00012916"/>
    </source>
</evidence>
<evidence type="ECO:0000256" key="1">
    <source>
        <dbReference type="ARBA" id="ARBA00001031"/>
    </source>
</evidence>
<evidence type="ECO:0000313" key="5">
    <source>
        <dbReference type="EMBL" id="RZS89703.1"/>
    </source>
</evidence>
<keyword evidence="6" id="KW-1185">Reference proteome</keyword>
<comment type="catalytic activity">
    <reaction evidence="1">
        <text>D-fructose 6-phosphate + L-glutamine = D-glucosamine 6-phosphate + L-glutamate</text>
        <dbReference type="Rhea" id="RHEA:13237"/>
        <dbReference type="ChEBI" id="CHEBI:29985"/>
        <dbReference type="ChEBI" id="CHEBI:58359"/>
        <dbReference type="ChEBI" id="CHEBI:58725"/>
        <dbReference type="ChEBI" id="CHEBI:61527"/>
        <dbReference type="EC" id="2.6.1.16"/>
    </reaction>
</comment>
<protein>
    <recommendedName>
        <fullName evidence="3">Glutamine--fructose-6-phosphate aminotransferase [isomerizing]</fullName>
        <ecNumber evidence="2">2.6.1.16</ecNumber>
    </recommendedName>
</protein>
<dbReference type="PROSITE" id="PS51464">
    <property type="entry name" value="SIS"/>
    <property type="match status" value="2"/>
</dbReference>
<dbReference type="GO" id="GO:0006002">
    <property type="term" value="P:fructose 6-phosphate metabolic process"/>
    <property type="evidence" value="ECO:0007669"/>
    <property type="project" value="TreeGrafter"/>
</dbReference>
<name>A0A4Q7NRJ0_9ACTN</name>
<keyword evidence="5" id="KW-0032">Aminotransferase</keyword>
<dbReference type="SUPFAM" id="SSF53697">
    <property type="entry name" value="SIS domain"/>
    <property type="match status" value="1"/>
</dbReference>
<reference evidence="5 6" key="1">
    <citation type="submission" date="2019-02" db="EMBL/GenBank/DDBJ databases">
        <title>Genomic Encyclopedia of Type Strains, Phase IV (KMG-IV): sequencing the most valuable type-strain genomes for metagenomic binning, comparative biology and taxonomic classification.</title>
        <authorList>
            <person name="Goeker M."/>
        </authorList>
    </citation>
    <scope>NUCLEOTIDE SEQUENCE [LARGE SCALE GENOMIC DNA]</scope>
    <source>
        <strain evidence="5 6">DSM 45622</strain>
    </source>
</reference>
<dbReference type="AlphaFoldDB" id="A0A4Q7NRJ0"/>
<feature type="domain" description="SIS" evidence="4">
    <location>
        <begin position="77"/>
        <end position="220"/>
    </location>
</feature>
<organism evidence="5 6">
    <name type="scientific">Motilibacter rhizosphaerae</name>
    <dbReference type="NCBI Taxonomy" id="598652"/>
    <lineage>
        <taxon>Bacteria</taxon>
        <taxon>Bacillati</taxon>
        <taxon>Actinomycetota</taxon>
        <taxon>Actinomycetes</taxon>
        <taxon>Motilibacterales</taxon>
        <taxon>Motilibacteraceae</taxon>
        <taxon>Motilibacter</taxon>
    </lineage>
</organism>
<dbReference type="GO" id="GO:0004360">
    <property type="term" value="F:glutamine-fructose-6-phosphate transaminase (isomerizing) activity"/>
    <property type="evidence" value="ECO:0007669"/>
    <property type="project" value="UniProtKB-EC"/>
</dbReference>
<evidence type="ECO:0000259" key="4">
    <source>
        <dbReference type="PROSITE" id="PS51464"/>
    </source>
</evidence>
<dbReference type="OrthoDB" id="7808879at2"/>
<sequence>MTSGTTAAPSVRLDARQRAVLDRVAAAERASIAALPTDDPLDPKRRARVAATLPELVAQPQAVRATWAAGSEALERVASSLLERRPERVLLTGAGDSLAVLAAARLALEGALGVPCEPVQSLELAKYQVGTLSDRTLVVALSSSGETTRTAEALLLAQHAGAATLALTNTPGSTLDVESTHQLHVVATRVGWPTQSSTAALALLLRLACLVRVGARQAGAEALLAELDALPEAMGEALAGIDAPLAAQAAREAAGRMYLFSGGGPSAAAAVVGAAKVKECTPDHALAVQVEEYHHYNSQKAGEPLWLIAPSGPSVPRALDTAREARRFGGRVYVVTSAGETAFDGEDVDGVVRLPDVAEELSGLLTFLPAQLVGYHLAVAKFALAEAGGPRG</sequence>
<dbReference type="EC" id="2.6.1.16" evidence="2"/>
<dbReference type="Gene3D" id="3.40.50.10490">
    <property type="entry name" value="Glucose-6-phosphate isomerase like protein, domain 1"/>
    <property type="match status" value="2"/>
</dbReference>
<dbReference type="GO" id="GO:0006047">
    <property type="term" value="P:UDP-N-acetylglucosamine metabolic process"/>
    <property type="evidence" value="ECO:0007669"/>
    <property type="project" value="TreeGrafter"/>
</dbReference>
<dbReference type="GO" id="GO:0097367">
    <property type="term" value="F:carbohydrate derivative binding"/>
    <property type="evidence" value="ECO:0007669"/>
    <property type="project" value="InterPro"/>
</dbReference>
<dbReference type="RefSeq" id="WP_130492269.1">
    <property type="nucleotide sequence ID" value="NZ_SGXD01000002.1"/>
</dbReference>
<dbReference type="Pfam" id="PF01380">
    <property type="entry name" value="SIS"/>
    <property type="match status" value="1"/>
</dbReference>
<dbReference type="InterPro" id="IPR046348">
    <property type="entry name" value="SIS_dom_sf"/>
</dbReference>
<feature type="domain" description="SIS" evidence="4">
    <location>
        <begin position="246"/>
        <end position="390"/>
    </location>
</feature>
<dbReference type="PANTHER" id="PTHR10937">
    <property type="entry name" value="GLUCOSAMINE--FRUCTOSE-6-PHOSPHATE AMINOTRANSFERASE, ISOMERIZING"/>
    <property type="match status" value="1"/>
</dbReference>
<keyword evidence="5" id="KW-0808">Transferase</keyword>
<accession>A0A4Q7NRJ0</accession>
<dbReference type="PANTHER" id="PTHR10937:SF0">
    <property type="entry name" value="GLUTAMINE--FRUCTOSE-6-PHOSPHATE TRANSAMINASE (ISOMERIZING)"/>
    <property type="match status" value="1"/>
</dbReference>
<evidence type="ECO:0000256" key="3">
    <source>
        <dbReference type="ARBA" id="ARBA00016090"/>
    </source>
</evidence>
<dbReference type="EMBL" id="SGXD01000002">
    <property type="protein sequence ID" value="RZS89703.1"/>
    <property type="molecule type" value="Genomic_DNA"/>
</dbReference>
<dbReference type="Proteomes" id="UP000293638">
    <property type="component" value="Unassembled WGS sequence"/>
</dbReference>